<dbReference type="Pfam" id="PF12840">
    <property type="entry name" value="HTH_20"/>
    <property type="match status" value="1"/>
</dbReference>
<keyword evidence="1" id="KW-0805">Transcription regulation</keyword>
<keyword evidence="3" id="KW-0804">Transcription</keyword>
<evidence type="ECO:0000256" key="1">
    <source>
        <dbReference type="ARBA" id="ARBA00023015"/>
    </source>
</evidence>
<evidence type="ECO:0000256" key="2">
    <source>
        <dbReference type="ARBA" id="ARBA00023125"/>
    </source>
</evidence>
<name>A0ABQ4CWR5_9ACTN</name>
<comment type="caution">
    <text evidence="5">The sequence shown here is derived from an EMBL/GenBank/DDBJ whole genome shotgun (WGS) entry which is preliminary data.</text>
</comment>
<reference evidence="5 6" key="1">
    <citation type="submission" date="2021-01" db="EMBL/GenBank/DDBJ databases">
        <title>Whole genome shotgun sequence of Asanoa siamensis NBRC 107932.</title>
        <authorList>
            <person name="Komaki H."/>
            <person name="Tamura T."/>
        </authorList>
    </citation>
    <scope>NUCLEOTIDE SEQUENCE [LARGE SCALE GENOMIC DNA]</scope>
    <source>
        <strain evidence="5 6">NBRC 107932</strain>
    </source>
</reference>
<dbReference type="InterPro" id="IPR036390">
    <property type="entry name" value="WH_DNA-bd_sf"/>
</dbReference>
<dbReference type="PANTHER" id="PTHR43132">
    <property type="entry name" value="ARSENICAL RESISTANCE OPERON REPRESSOR ARSR-RELATED"/>
    <property type="match status" value="1"/>
</dbReference>
<dbReference type="SMART" id="SM00418">
    <property type="entry name" value="HTH_ARSR"/>
    <property type="match status" value="1"/>
</dbReference>
<dbReference type="InterPro" id="IPR001845">
    <property type="entry name" value="HTH_ArsR_DNA-bd_dom"/>
</dbReference>
<dbReference type="RefSeq" id="WP_203716572.1">
    <property type="nucleotide sequence ID" value="NZ_BONE01000047.1"/>
</dbReference>
<gene>
    <name evidence="5" type="ORF">Asi02nite_52500</name>
</gene>
<sequence>MPVTLRFTAADLLRCRFAISPAFETISAIRLTSAEEAPGQHARWLTGVADRVARLDLRPITLLQPRRGYTPDFLAPPPIGPLATIDDDLARIAATPPDRVAAEIGRSLGERPGAADTEVGRRLLGDPVEVLARLTDLIRTVWRELVEPVWPRVRALLDADVSFQTRRLAEGGLDRLFAELHPTLRWHDNTLTRTRGDAEHRDLAGAGLLLMPSAFKWDQVVVVLDEPWQPTVIYPARGTGGLWQEPRGTTDVALGRLIGRTRAALLIGLTDPATTTTLAHRHALSPATVSEHLTVLREAGFVTSERHRHEIRYRRSPLGTAVMDRMLD</sequence>
<dbReference type="Proteomes" id="UP000604117">
    <property type="component" value="Unassembled WGS sequence"/>
</dbReference>
<dbReference type="InterPro" id="IPR036388">
    <property type="entry name" value="WH-like_DNA-bd_sf"/>
</dbReference>
<dbReference type="InterPro" id="IPR011991">
    <property type="entry name" value="ArsR-like_HTH"/>
</dbReference>
<evidence type="ECO:0000313" key="6">
    <source>
        <dbReference type="Proteomes" id="UP000604117"/>
    </source>
</evidence>
<accession>A0ABQ4CWR5</accession>
<organism evidence="5 6">
    <name type="scientific">Asanoa siamensis</name>
    <dbReference type="NCBI Taxonomy" id="926357"/>
    <lineage>
        <taxon>Bacteria</taxon>
        <taxon>Bacillati</taxon>
        <taxon>Actinomycetota</taxon>
        <taxon>Actinomycetes</taxon>
        <taxon>Micromonosporales</taxon>
        <taxon>Micromonosporaceae</taxon>
        <taxon>Asanoa</taxon>
    </lineage>
</organism>
<dbReference type="InterPro" id="IPR045981">
    <property type="entry name" value="DUF5937"/>
</dbReference>
<dbReference type="EMBL" id="BONE01000047">
    <property type="protein sequence ID" value="GIF75732.1"/>
    <property type="molecule type" value="Genomic_DNA"/>
</dbReference>
<dbReference type="SUPFAM" id="SSF46785">
    <property type="entry name" value="Winged helix' DNA-binding domain"/>
    <property type="match status" value="1"/>
</dbReference>
<feature type="domain" description="HTH arsR-type" evidence="4">
    <location>
        <begin position="253"/>
        <end position="327"/>
    </location>
</feature>
<keyword evidence="2" id="KW-0238">DNA-binding</keyword>
<protein>
    <submittedName>
        <fullName evidence="5">ArsR family transcriptional regulator</fullName>
    </submittedName>
</protein>
<dbReference type="Gene3D" id="1.10.10.10">
    <property type="entry name" value="Winged helix-like DNA-binding domain superfamily/Winged helix DNA-binding domain"/>
    <property type="match status" value="1"/>
</dbReference>
<proteinExistence type="predicted"/>
<dbReference type="InterPro" id="IPR051011">
    <property type="entry name" value="Metal_resp_trans_reg"/>
</dbReference>
<evidence type="ECO:0000256" key="3">
    <source>
        <dbReference type="ARBA" id="ARBA00023163"/>
    </source>
</evidence>
<dbReference type="CDD" id="cd00090">
    <property type="entry name" value="HTH_ARSR"/>
    <property type="match status" value="1"/>
</dbReference>
<evidence type="ECO:0000259" key="4">
    <source>
        <dbReference type="SMART" id="SM00418"/>
    </source>
</evidence>
<dbReference type="PANTHER" id="PTHR43132:SF8">
    <property type="entry name" value="HTH-TYPE TRANSCRIPTIONAL REGULATOR KMTR"/>
    <property type="match status" value="1"/>
</dbReference>
<dbReference type="Pfam" id="PF19361">
    <property type="entry name" value="DUF5937"/>
    <property type="match status" value="1"/>
</dbReference>
<keyword evidence="6" id="KW-1185">Reference proteome</keyword>
<evidence type="ECO:0000313" key="5">
    <source>
        <dbReference type="EMBL" id="GIF75732.1"/>
    </source>
</evidence>